<keyword evidence="6" id="KW-0227">DNA damage</keyword>
<dbReference type="InterPro" id="IPR036631">
    <property type="entry name" value="MGMT_N_sf"/>
</dbReference>
<keyword evidence="5 12" id="KW-0808">Transferase</keyword>
<dbReference type="SUPFAM" id="SSF53155">
    <property type="entry name" value="Methylated DNA-protein cysteine methyltransferase domain"/>
    <property type="match status" value="1"/>
</dbReference>
<dbReference type="FunFam" id="1.10.10.10:FF:000214">
    <property type="entry name" value="Methylated-DNA--protein-cysteine methyltransferase"/>
    <property type="match status" value="1"/>
</dbReference>
<keyword evidence="8" id="KW-0804">Transcription</keyword>
<evidence type="ECO:0000256" key="8">
    <source>
        <dbReference type="ARBA" id="ARBA00023163"/>
    </source>
</evidence>
<dbReference type="SUPFAM" id="SSF46689">
    <property type="entry name" value="Homeodomain-like"/>
    <property type="match status" value="1"/>
</dbReference>
<dbReference type="CDD" id="cd06445">
    <property type="entry name" value="ATase"/>
    <property type="match status" value="1"/>
</dbReference>
<evidence type="ECO:0000313" key="13">
    <source>
        <dbReference type="Proteomes" id="UP000297834"/>
    </source>
</evidence>
<dbReference type="EMBL" id="SNTY01000010">
    <property type="protein sequence ID" value="TEU30269.1"/>
    <property type="molecule type" value="Genomic_DNA"/>
</dbReference>
<dbReference type="PROSITE" id="PS00374">
    <property type="entry name" value="MGMT"/>
    <property type="match status" value="1"/>
</dbReference>
<dbReference type="Gene3D" id="1.10.10.60">
    <property type="entry name" value="Homeodomain-like"/>
    <property type="match status" value="1"/>
</dbReference>
<dbReference type="PROSITE" id="PS01124">
    <property type="entry name" value="HTH_ARAC_FAMILY_2"/>
    <property type="match status" value="1"/>
</dbReference>
<dbReference type="GO" id="GO:0003700">
    <property type="term" value="F:DNA-binding transcription factor activity"/>
    <property type="evidence" value="ECO:0007669"/>
    <property type="project" value="InterPro"/>
</dbReference>
<proteinExistence type="inferred from homology"/>
<evidence type="ECO:0000256" key="3">
    <source>
        <dbReference type="ARBA" id="ARBA00011918"/>
    </source>
</evidence>
<dbReference type="NCBIfam" id="TIGR00589">
    <property type="entry name" value="ogt"/>
    <property type="match status" value="1"/>
</dbReference>
<comment type="caution">
    <text evidence="12">The sequence shown here is derived from an EMBL/GenBank/DDBJ whole genome shotgun (WGS) entry which is preliminary data.</text>
</comment>
<dbReference type="InterPro" id="IPR036388">
    <property type="entry name" value="WH-like_DNA-bd_sf"/>
</dbReference>
<evidence type="ECO:0000256" key="2">
    <source>
        <dbReference type="ARBA" id="ARBA00008711"/>
    </source>
</evidence>
<evidence type="ECO:0000256" key="10">
    <source>
        <dbReference type="ARBA" id="ARBA00049348"/>
    </source>
</evidence>
<dbReference type="Pfam" id="PF01035">
    <property type="entry name" value="DNA_binding_1"/>
    <property type="match status" value="1"/>
</dbReference>
<dbReference type="Gene3D" id="1.10.10.10">
    <property type="entry name" value="Winged helix-like DNA-binding domain superfamily/Winged helix DNA-binding domain"/>
    <property type="match status" value="1"/>
</dbReference>
<dbReference type="AlphaFoldDB" id="A0A4Y7XEP9"/>
<evidence type="ECO:0000259" key="11">
    <source>
        <dbReference type="PROSITE" id="PS01124"/>
    </source>
</evidence>
<evidence type="ECO:0000256" key="9">
    <source>
        <dbReference type="ARBA" id="ARBA00023204"/>
    </source>
</evidence>
<evidence type="ECO:0000256" key="1">
    <source>
        <dbReference type="ARBA" id="ARBA00001286"/>
    </source>
</evidence>
<dbReference type="GO" id="GO:0006281">
    <property type="term" value="P:DNA repair"/>
    <property type="evidence" value="ECO:0007669"/>
    <property type="project" value="UniProtKB-KW"/>
</dbReference>
<keyword evidence="9" id="KW-0234">DNA repair</keyword>
<dbReference type="OrthoDB" id="9802228at2"/>
<dbReference type="GO" id="GO:0003908">
    <property type="term" value="F:methylated-DNA-[protein]-cysteine S-methyltransferase activity"/>
    <property type="evidence" value="ECO:0007669"/>
    <property type="project" value="UniProtKB-EC"/>
</dbReference>
<comment type="catalytic activity">
    <reaction evidence="10">
        <text>a 6-O-methyl-2'-deoxyguanosine in DNA + L-cysteinyl-[protein] = S-methyl-L-cysteinyl-[protein] + a 2'-deoxyguanosine in DNA</text>
        <dbReference type="Rhea" id="RHEA:24000"/>
        <dbReference type="Rhea" id="RHEA-COMP:10131"/>
        <dbReference type="Rhea" id="RHEA-COMP:10132"/>
        <dbReference type="Rhea" id="RHEA-COMP:11367"/>
        <dbReference type="Rhea" id="RHEA-COMP:11368"/>
        <dbReference type="ChEBI" id="CHEBI:29950"/>
        <dbReference type="ChEBI" id="CHEBI:82612"/>
        <dbReference type="ChEBI" id="CHEBI:85445"/>
        <dbReference type="ChEBI" id="CHEBI:85448"/>
        <dbReference type="EC" id="2.1.1.63"/>
    </reaction>
</comment>
<evidence type="ECO:0000256" key="4">
    <source>
        <dbReference type="ARBA" id="ARBA00022603"/>
    </source>
</evidence>
<feature type="domain" description="HTH araC/xylS-type" evidence="11">
    <location>
        <begin position="29"/>
        <end position="126"/>
    </location>
</feature>
<dbReference type="STRING" id="1120977.GCA_000619845_02781"/>
<reference evidence="12 13" key="1">
    <citation type="submission" date="2019-03" db="EMBL/GenBank/DDBJ databases">
        <title>Alkanindiges illinoisensis: a potential pathogenic isolated from ascites of a gastric cancer patient with abdominal metastasis.</title>
        <authorList>
            <person name="Hu X."/>
            <person name="Yang B."/>
            <person name="Yan X."/>
            <person name="Lin L."/>
            <person name="Zhao H."/>
            <person name="Zhou F."/>
            <person name="Su B."/>
            <person name="Chen J."/>
            <person name="Rui Y."/>
            <person name="Wang Q."/>
            <person name="Zheng L."/>
        </authorList>
    </citation>
    <scope>NUCLEOTIDE SEQUENCE [LARGE SCALE GENOMIC DNA]</scope>
    <source>
        <strain evidence="12 13">NFYY 23406</strain>
    </source>
</reference>
<comment type="catalytic activity">
    <reaction evidence="1">
        <text>a 4-O-methyl-thymidine in DNA + L-cysteinyl-[protein] = a thymidine in DNA + S-methyl-L-cysteinyl-[protein]</text>
        <dbReference type="Rhea" id="RHEA:53428"/>
        <dbReference type="Rhea" id="RHEA-COMP:10131"/>
        <dbReference type="Rhea" id="RHEA-COMP:10132"/>
        <dbReference type="Rhea" id="RHEA-COMP:13555"/>
        <dbReference type="Rhea" id="RHEA-COMP:13556"/>
        <dbReference type="ChEBI" id="CHEBI:29950"/>
        <dbReference type="ChEBI" id="CHEBI:82612"/>
        <dbReference type="ChEBI" id="CHEBI:137386"/>
        <dbReference type="ChEBI" id="CHEBI:137387"/>
        <dbReference type="EC" id="2.1.1.63"/>
    </reaction>
</comment>
<keyword evidence="13" id="KW-1185">Reference proteome</keyword>
<dbReference type="PANTHER" id="PTHR10815">
    <property type="entry name" value="METHYLATED-DNA--PROTEIN-CYSTEINE METHYLTRANSFERASE"/>
    <property type="match status" value="1"/>
</dbReference>
<dbReference type="SUPFAM" id="SSF46767">
    <property type="entry name" value="Methylated DNA-protein cysteine methyltransferase, C-terminal domain"/>
    <property type="match status" value="1"/>
</dbReference>
<accession>A0A4Y7XEP9</accession>
<gene>
    <name evidence="12" type="ORF">E2B99_02725</name>
</gene>
<keyword evidence="4 12" id="KW-0489">Methyltransferase</keyword>
<dbReference type="GO" id="GO:0043565">
    <property type="term" value="F:sequence-specific DNA binding"/>
    <property type="evidence" value="ECO:0007669"/>
    <property type="project" value="InterPro"/>
</dbReference>
<sequence>MLLNPDDLHAKNFAASPINPHGENYKRIEKAIAYLVDHAGEQPSLEEVAAQVHLSPFHFQRLFCQWAGTTPKRFLQVLTLERGKQLLQQSRSVLEVSHDIGLSGSSRLHDHFVQLEAVTPGEFKQKGRDLQLDYGVHATPFGPLFIAMTSRGICKASFIDFSSLEQELAALQQAWPLSTLQHNHALTAPLVHGMFPLQYEHHQQYKHDSLQKPFSLHVSGTNFQVAVWRALLKIPSGSLVSYSGLANTLGYPKASRAVANAIGANPVAWLIPCHRVIRESGALGGYRWGIAKKQLIQTWESLQIAPADEVVGS</sequence>
<dbReference type="SMART" id="SM00342">
    <property type="entry name" value="HTH_ARAC"/>
    <property type="match status" value="1"/>
</dbReference>
<keyword evidence="7" id="KW-0805">Transcription regulation</keyword>
<evidence type="ECO:0000256" key="7">
    <source>
        <dbReference type="ARBA" id="ARBA00023015"/>
    </source>
</evidence>
<evidence type="ECO:0000313" key="12">
    <source>
        <dbReference type="EMBL" id="TEU30269.1"/>
    </source>
</evidence>
<dbReference type="InterPro" id="IPR018060">
    <property type="entry name" value="HTH_AraC"/>
</dbReference>
<dbReference type="Proteomes" id="UP000297834">
    <property type="component" value="Unassembled WGS sequence"/>
</dbReference>
<name>A0A4Y7XEP9_9GAMM</name>
<dbReference type="InterPro" id="IPR014048">
    <property type="entry name" value="MethylDNA_cys_MeTrfase_DNA-bd"/>
</dbReference>
<dbReference type="InterPro" id="IPR009057">
    <property type="entry name" value="Homeodomain-like_sf"/>
</dbReference>
<comment type="similarity">
    <text evidence="2">Belongs to the MGMT family.</text>
</comment>
<evidence type="ECO:0000256" key="5">
    <source>
        <dbReference type="ARBA" id="ARBA00022679"/>
    </source>
</evidence>
<dbReference type="Gene3D" id="3.30.160.70">
    <property type="entry name" value="Methylated DNA-protein cysteine methyltransferase domain"/>
    <property type="match status" value="1"/>
</dbReference>
<dbReference type="InterPro" id="IPR001497">
    <property type="entry name" value="MethylDNA_cys_MeTrfase_AS"/>
</dbReference>
<dbReference type="PANTHER" id="PTHR10815:SF13">
    <property type="entry name" value="METHYLATED-DNA--PROTEIN-CYSTEINE METHYLTRANSFERASE"/>
    <property type="match status" value="1"/>
</dbReference>
<dbReference type="RefSeq" id="WP_134243449.1">
    <property type="nucleotide sequence ID" value="NZ_SNTY01000010.1"/>
</dbReference>
<dbReference type="InterPro" id="IPR036217">
    <property type="entry name" value="MethylDNA_cys_MeTrfase_DNAb"/>
</dbReference>
<dbReference type="EC" id="2.1.1.63" evidence="3"/>
<protein>
    <recommendedName>
        <fullName evidence="3">methylated-DNA--[protein]-cysteine S-methyltransferase</fullName>
        <ecNumber evidence="3">2.1.1.63</ecNumber>
    </recommendedName>
</protein>
<dbReference type="GO" id="GO:0032259">
    <property type="term" value="P:methylation"/>
    <property type="evidence" value="ECO:0007669"/>
    <property type="project" value="UniProtKB-KW"/>
</dbReference>
<evidence type="ECO:0000256" key="6">
    <source>
        <dbReference type="ARBA" id="ARBA00022763"/>
    </source>
</evidence>
<dbReference type="Pfam" id="PF12833">
    <property type="entry name" value="HTH_18"/>
    <property type="match status" value="1"/>
</dbReference>
<organism evidence="12 13">
    <name type="scientific">Alkanindiges illinoisensis</name>
    <dbReference type="NCBI Taxonomy" id="197183"/>
    <lineage>
        <taxon>Bacteria</taxon>
        <taxon>Pseudomonadati</taxon>
        <taxon>Pseudomonadota</taxon>
        <taxon>Gammaproteobacteria</taxon>
        <taxon>Moraxellales</taxon>
        <taxon>Moraxellaceae</taxon>
        <taxon>Alkanindiges</taxon>
    </lineage>
</organism>